<keyword evidence="4" id="KW-0378">Hydrolase</keyword>
<reference evidence="10" key="1">
    <citation type="journal article" date="2020" name="Stud. Mycol.">
        <title>101 Dothideomycetes genomes: a test case for predicting lifestyles and emergence of pathogens.</title>
        <authorList>
            <person name="Haridas S."/>
            <person name="Albert R."/>
            <person name="Binder M."/>
            <person name="Bloem J."/>
            <person name="Labutti K."/>
            <person name="Salamov A."/>
            <person name="Andreopoulos B."/>
            <person name="Baker S."/>
            <person name="Barry K."/>
            <person name="Bills G."/>
            <person name="Bluhm B."/>
            <person name="Cannon C."/>
            <person name="Castanera R."/>
            <person name="Culley D."/>
            <person name="Daum C."/>
            <person name="Ezra D."/>
            <person name="Gonzalez J."/>
            <person name="Henrissat B."/>
            <person name="Kuo A."/>
            <person name="Liang C."/>
            <person name="Lipzen A."/>
            <person name="Lutzoni F."/>
            <person name="Magnuson J."/>
            <person name="Mondo S."/>
            <person name="Nolan M."/>
            <person name="Ohm R."/>
            <person name="Pangilinan J."/>
            <person name="Park H.-J."/>
            <person name="Ramirez L."/>
            <person name="Alfaro M."/>
            <person name="Sun H."/>
            <person name="Tritt A."/>
            <person name="Yoshinaga Y."/>
            <person name="Zwiers L.-H."/>
            <person name="Turgeon B."/>
            <person name="Goodwin S."/>
            <person name="Spatafora J."/>
            <person name="Crous P."/>
            <person name="Grigoriev I."/>
        </authorList>
    </citation>
    <scope>NUCLEOTIDE SEQUENCE</scope>
    <source>
        <strain evidence="10">CBS 379.55</strain>
    </source>
</reference>
<dbReference type="GO" id="GO:0052840">
    <property type="term" value="F:inositol diphosphate tetrakisphosphate diphosphatase activity"/>
    <property type="evidence" value="ECO:0007669"/>
    <property type="project" value="TreeGrafter"/>
</dbReference>
<feature type="domain" description="Tyrosine specific protein phosphatases" evidence="9">
    <location>
        <begin position="73"/>
        <end position="105"/>
    </location>
</feature>
<comment type="catalytic activity">
    <reaction evidence="7">
        <text>1,5-bis(diphospho)-1D-myo-inositol 2,3,4,6-tetrakisphosphate + H2O = 1-diphospho-1D-myo-inositol 2,3,4,5,6-pentakisphosphate + phosphate + 2 H(+)</text>
        <dbReference type="Rhea" id="RHEA:79699"/>
        <dbReference type="ChEBI" id="CHEBI:15377"/>
        <dbReference type="ChEBI" id="CHEBI:15378"/>
        <dbReference type="ChEBI" id="CHEBI:43474"/>
        <dbReference type="ChEBI" id="CHEBI:74946"/>
        <dbReference type="ChEBI" id="CHEBI:77983"/>
        <dbReference type="EC" id="3.6.1.52"/>
    </reaction>
    <physiologicalReaction direction="left-to-right" evidence="7">
        <dbReference type="Rhea" id="RHEA:79700"/>
    </physiologicalReaction>
</comment>
<gene>
    <name evidence="10" type="ORF">EI97DRAFT_354407</name>
</gene>
<dbReference type="EMBL" id="ML986486">
    <property type="protein sequence ID" value="KAF2279669.1"/>
    <property type="molecule type" value="Genomic_DNA"/>
</dbReference>
<dbReference type="InterPro" id="IPR000387">
    <property type="entry name" value="Tyr_Pase_dom"/>
</dbReference>
<dbReference type="PANTHER" id="PTHR31126:SF48">
    <property type="entry name" value="INOSITOL PHOSPHATASE SIW14"/>
    <property type="match status" value="1"/>
</dbReference>
<dbReference type="GO" id="GO:0016791">
    <property type="term" value="F:phosphatase activity"/>
    <property type="evidence" value="ECO:0007669"/>
    <property type="project" value="TreeGrafter"/>
</dbReference>
<feature type="non-terminal residue" evidence="10">
    <location>
        <position position="166"/>
    </location>
</feature>
<dbReference type="InterPro" id="IPR029021">
    <property type="entry name" value="Prot-tyrosine_phosphatase-like"/>
</dbReference>
<comment type="subcellular location">
    <subcellularLocation>
        <location evidence="1">Cytoplasm</location>
    </subcellularLocation>
</comment>
<sequence length="166" mass="19039">PENFGTVVEGSIYRSNYPQEDNFPYLQSLGLRSILTLVTTESPAYDQFIAENGIQQFRVHLPANKDKIKVTDEDMARALEFVLDRENHPILIHCNKGKHRTGCVVGCFRRVVGATTKEDIFREYHKYAGRKARIWDEAFIEKYDTAYSFFAAVANKWIAPPRPPSP</sequence>
<evidence type="ECO:0000256" key="4">
    <source>
        <dbReference type="ARBA" id="ARBA00022801"/>
    </source>
</evidence>
<dbReference type="Pfam" id="PF03162">
    <property type="entry name" value="Y_phosphatase2"/>
    <property type="match status" value="1"/>
</dbReference>
<dbReference type="FunFam" id="3.90.190.10:FF:000035">
    <property type="entry name" value="Tyrosine phosphatase, putative"/>
    <property type="match status" value="1"/>
</dbReference>
<evidence type="ECO:0000259" key="8">
    <source>
        <dbReference type="PROSITE" id="PS50054"/>
    </source>
</evidence>
<dbReference type="PROSITE" id="PS50054">
    <property type="entry name" value="TYR_PHOSPHATASE_DUAL"/>
    <property type="match status" value="1"/>
</dbReference>
<dbReference type="Proteomes" id="UP000800097">
    <property type="component" value="Unassembled WGS sequence"/>
</dbReference>
<protein>
    <recommendedName>
        <fullName evidence="2">diphosphoinositol-polyphosphate diphosphatase</fullName>
        <ecNumber evidence="2">3.6.1.52</ecNumber>
    </recommendedName>
</protein>
<comment type="catalytic activity">
    <reaction evidence="6">
        <text>5-diphospho-1D-myo-inositol 1,2,3,4,6-pentakisphosphate + H2O = 1D-myo-inositol hexakisphosphate + phosphate + H(+)</text>
        <dbReference type="Rhea" id="RHEA:22384"/>
        <dbReference type="ChEBI" id="CHEBI:15377"/>
        <dbReference type="ChEBI" id="CHEBI:15378"/>
        <dbReference type="ChEBI" id="CHEBI:43474"/>
        <dbReference type="ChEBI" id="CHEBI:58130"/>
        <dbReference type="ChEBI" id="CHEBI:58628"/>
        <dbReference type="EC" id="3.6.1.52"/>
    </reaction>
    <physiologicalReaction direction="left-to-right" evidence="6">
        <dbReference type="Rhea" id="RHEA:22385"/>
    </physiologicalReaction>
</comment>
<dbReference type="PANTHER" id="PTHR31126">
    <property type="entry name" value="TYROSINE-PROTEIN PHOSPHATASE"/>
    <property type="match status" value="1"/>
</dbReference>
<keyword evidence="11" id="KW-1185">Reference proteome</keyword>
<dbReference type="PROSITE" id="PS50056">
    <property type="entry name" value="TYR_PHOSPHATASE_2"/>
    <property type="match status" value="1"/>
</dbReference>
<keyword evidence="3" id="KW-0963">Cytoplasm</keyword>
<dbReference type="InterPro" id="IPR020422">
    <property type="entry name" value="TYR_PHOSPHATASE_DUAL_dom"/>
</dbReference>
<proteinExistence type="inferred from homology"/>
<name>A0A6A6JX75_WESOR</name>
<feature type="domain" description="Tyrosine-protein phosphatase" evidence="8">
    <location>
        <begin position="3"/>
        <end position="152"/>
    </location>
</feature>
<evidence type="ECO:0000256" key="7">
    <source>
        <dbReference type="ARBA" id="ARBA00047927"/>
    </source>
</evidence>
<dbReference type="InterPro" id="IPR016130">
    <property type="entry name" value="Tyr_Pase_AS"/>
</dbReference>
<comment type="similarity">
    <text evidence="5">Belongs to the protein-tyrosine phosphatase family. Atypical dual-specificity phosphatase Siw14-like subfamily.</text>
</comment>
<organism evidence="10 11">
    <name type="scientific">Westerdykella ornata</name>
    <dbReference type="NCBI Taxonomy" id="318751"/>
    <lineage>
        <taxon>Eukaryota</taxon>
        <taxon>Fungi</taxon>
        <taxon>Dikarya</taxon>
        <taxon>Ascomycota</taxon>
        <taxon>Pezizomycotina</taxon>
        <taxon>Dothideomycetes</taxon>
        <taxon>Pleosporomycetidae</taxon>
        <taxon>Pleosporales</taxon>
        <taxon>Sporormiaceae</taxon>
        <taxon>Westerdykella</taxon>
    </lineage>
</organism>
<dbReference type="InterPro" id="IPR004861">
    <property type="entry name" value="Siw14-like"/>
</dbReference>
<dbReference type="RefSeq" id="XP_033657208.1">
    <property type="nucleotide sequence ID" value="XM_033794885.1"/>
</dbReference>
<dbReference type="GO" id="GO:0005737">
    <property type="term" value="C:cytoplasm"/>
    <property type="evidence" value="ECO:0007669"/>
    <property type="project" value="UniProtKB-SubCell"/>
</dbReference>
<evidence type="ECO:0000256" key="5">
    <source>
        <dbReference type="ARBA" id="ARBA00044949"/>
    </source>
</evidence>
<dbReference type="OrthoDB" id="6375174at2759"/>
<evidence type="ECO:0000259" key="9">
    <source>
        <dbReference type="PROSITE" id="PS50056"/>
    </source>
</evidence>
<dbReference type="Gene3D" id="3.90.190.10">
    <property type="entry name" value="Protein tyrosine phosphatase superfamily"/>
    <property type="match status" value="1"/>
</dbReference>
<evidence type="ECO:0000256" key="1">
    <source>
        <dbReference type="ARBA" id="ARBA00004496"/>
    </source>
</evidence>
<dbReference type="EC" id="3.6.1.52" evidence="2"/>
<evidence type="ECO:0000313" key="11">
    <source>
        <dbReference type="Proteomes" id="UP000800097"/>
    </source>
</evidence>
<dbReference type="GeneID" id="54548060"/>
<feature type="non-terminal residue" evidence="10">
    <location>
        <position position="1"/>
    </location>
</feature>
<accession>A0A6A6JX75</accession>
<dbReference type="SUPFAM" id="SSF52799">
    <property type="entry name" value="(Phosphotyrosine protein) phosphatases II"/>
    <property type="match status" value="1"/>
</dbReference>
<evidence type="ECO:0000256" key="6">
    <source>
        <dbReference type="ARBA" id="ARBA00047342"/>
    </source>
</evidence>
<dbReference type="PROSITE" id="PS00383">
    <property type="entry name" value="TYR_PHOSPHATASE_1"/>
    <property type="match status" value="1"/>
</dbReference>
<evidence type="ECO:0000313" key="10">
    <source>
        <dbReference type="EMBL" id="KAF2279669.1"/>
    </source>
</evidence>
<evidence type="ECO:0000256" key="2">
    <source>
        <dbReference type="ARBA" id="ARBA00012527"/>
    </source>
</evidence>
<dbReference type="AlphaFoldDB" id="A0A6A6JX75"/>
<evidence type="ECO:0000256" key="3">
    <source>
        <dbReference type="ARBA" id="ARBA00022490"/>
    </source>
</evidence>